<gene>
    <name evidence="2" type="ORF">HOV93_16220</name>
</gene>
<dbReference type="EMBL" id="JABRWO010000004">
    <property type="protein sequence ID" value="MBA2114461.1"/>
    <property type="molecule type" value="Genomic_DNA"/>
</dbReference>
<dbReference type="Proteomes" id="UP000551616">
    <property type="component" value="Unassembled WGS sequence"/>
</dbReference>
<evidence type="ECO:0000313" key="3">
    <source>
        <dbReference type="Proteomes" id="UP000551616"/>
    </source>
</evidence>
<comment type="caution">
    <text evidence="2">The sequence shown here is derived from an EMBL/GenBank/DDBJ whole genome shotgun (WGS) entry which is preliminary data.</text>
</comment>
<evidence type="ECO:0000256" key="1">
    <source>
        <dbReference type="SAM" id="Phobius"/>
    </source>
</evidence>
<sequence length="132" mass="14657">MGTACRIFGTHGFDSWLFGRNRHNALCEFSSFTYFLVRQRPSGVSRSNRLQISLKGLLLAILTLSAGLAILRATKYDLHQFVGVTATIAGVGAILFLAALYSLDLIGITTWAMRVRRKRNDSNSRQDPPQPD</sequence>
<name>A0A7V8V462_9BACT</name>
<keyword evidence="3" id="KW-1185">Reference proteome</keyword>
<keyword evidence="1" id="KW-0472">Membrane</keyword>
<feature type="transmembrane region" description="Helical" evidence="1">
    <location>
        <begin position="56"/>
        <end position="74"/>
    </location>
</feature>
<protein>
    <submittedName>
        <fullName evidence="2">Uncharacterized protein</fullName>
    </submittedName>
</protein>
<keyword evidence="1" id="KW-0812">Transmembrane</keyword>
<evidence type="ECO:0000313" key="2">
    <source>
        <dbReference type="EMBL" id="MBA2114461.1"/>
    </source>
</evidence>
<proteinExistence type="predicted"/>
<keyword evidence="1" id="KW-1133">Transmembrane helix</keyword>
<feature type="transmembrane region" description="Helical" evidence="1">
    <location>
        <begin position="86"/>
        <end position="112"/>
    </location>
</feature>
<reference evidence="2 3" key="1">
    <citation type="submission" date="2020-05" db="EMBL/GenBank/DDBJ databases">
        <title>Bremerella alba sp. nov., a novel planctomycete isolated from the surface of the macroalga Fucus spiralis.</title>
        <authorList>
            <person name="Godinho O."/>
            <person name="Botelho R."/>
            <person name="Albuquerque L."/>
            <person name="Wiegand S."/>
            <person name="Da Costa M.S."/>
            <person name="Lobo-Da-Cunha A."/>
            <person name="Jogler C."/>
            <person name="Lage O.M."/>
        </authorList>
    </citation>
    <scope>NUCLEOTIDE SEQUENCE [LARGE SCALE GENOMIC DNA]</scope>
    <source>
        <strain evidence="2 3">FF15</strain>
    </source>
</reference>
<dbReference type="AlphaFoldDB" id="A0A7V8V462"/>
<accession>A0A7V8V462</accession>
<organism evidence="2 3">
    <name type="scientific">Bremerella alba</name>
    <dbReference type="NCBI Taxonomy" id="980252"/>
    <lineage>
        <taxon>Bacteria</taxon>
        <taxon>Pseudomonadati</taxon>
        <taxon>Planctomycetota</taxon>
        <taxon>Planctomycetia</taxon>
        <taxon>Pirellulales</taxon>
        <taxon>Pirellulaceae</taxon>
        <taxon>Bremerella</taxon>
    </lineage>
</organism>